<comment type="caution">
    <text evidence="2">The sequence shown here is derived from an EMBL/GenBank/DDBJ whole genome shotgun (WGS) entry which is preliminary data.</text>
</comment>
<dbReference type="RefSeq" id="WP_085305458.1">
    <property type="nucleotide sequence ID" value="NZ_AP022594.1"/>
</dbReference>
<protein>
    <recommendedName>
        <fullName evidence="1">Helix-turn-helix domain-containing protein</fullName>
    </recommendedName>
</protein>
<dbReference type="Pfam" id="PF12728">
    <property type="entry name" value="HTH_17"/>
    <property type="match status" value="1"/>
</dbReference>
<evidence type="ECO:0000313" key="3">
    <source>
        <dbReference type="Proteomes" id="UP000193577"/>
    </source>
</evidence>
<keyword evidence="3" id="KW-1185">Reference proteome</keyword>
<dbReference type="InterPro" id="IPR041657">
    <property type="entry name" value="HTH_17"/>
</dbReference>
<dbReference type="InterPro" id="IPR009061">
    <property type="entry name" value="DNA-bd_dom_put_sf"/>
</dbReference>
<dbReference type="SUPFAM" id="SSF46955">
    <property type="entry name" value="Putative DNA-binding domain"/>
    <property type="match status" value="1"/>
</dbReference>
<dbReference type="OrthoDB" id="4330189at2"/>
<feature type="domain" description="Helix-turn-helix" evidence="1">
    <location>
        <begin position="15"/>
        <end position="57"/>
    </location>
</feature>
<evidence type="ECO:0000313" key="2">
    <source>
        <dbReference type="EMBL" id="OSC27598.1"/>
    </source>
</evidence>
<evidence type="ECO:0000259" key="1">
    <source>
        <dbReference type="Pfam" id="PF12728"/>
    </source>
</evidence>
<gene>
    <name evidence="2" type="ORF">B8W67_18045</name>
</gene>
<name>A0A7I7SK90_9MYCO</name>
<proteinExistence type="predicted"/>
<sequence length="74" mass="8463">MNNEPELKRYNNDREVAAFLDLSVATLRRWRVEGTGPKFHRMGAKIVYPRECVLEFLGKPVSSLAEADARRSAK</sequence>
<accession>A0A7I7SK90</accession>
<dbReference type="EMBL" id="NCXO01000058">
    <property type="protein sequence ID" value="OSC27598.1"/>
    <property type="molecule type" value="Genomic_DNA"/>
</dbReference>
<dbReference type="Proteomes" id="UP000193577">
    <property type="component" value="Unassembled WGS sequence"/>
</dbReference>
<organism evidence="2 3">
    <name type="scientific">Mycolicibacillus koreensis</name>
    <dbReference type="NCBI Taxonomy" id="1069220"/>
    <lineage>
        <taxon>Bacteria</taxon>
        <taxon>Bacillati</taxon>
        <taxon>Actinomycetota</taxon>
        <taxon>Actinomycetes</taxon>
        <taxon>Mycobacteriales</taxon>
        <taxon>Mycobacteriaceae</taxon>
        <taxon>Mycolicibacillus</taxon>
    </lineage>
</organism>
<reference evidence="2 3" key="1">
    <citation type="submission" date="2017-04" db="EMBL/GenBank/DDBJ databases">
        <title>The new phylogeny of genus Mycobacterium.</title>
        <authorList>
            <person name="Tortoli E."/>
            <person name="Trovato A."/>
            <person name="Cirillo D.M."/>
        </authorList>
    </citation>
    <scope>NUCLEOTIDE SEQUENCE [LARGE SCALE GENOMIC DNA]</scope>
    <source>
        <strain evidence="2 3">KCTC 19819</strain>
    </source>
</reference>
<dbReference type="AlphaFoldDB" id="A0A7I7SK90"/>